<sequence length="115" mass="12572">MAAIEKGGTAYAWGVDATATLPISVTSFSISEKFGIEVFVEDENGKRVAMRLDDKEWELSLEGTLKASGSIPDVGTNITYKSKTWVIKEIEHRGEAKGYAKISCKASYYENISNA</sequence>
<accession>A0A6J5MLW7</accession>
<organism evidence="1">
    <name type="scientific">uncultured Caudovirales phage</name>
    <dbReference type="NCBI Taxonomy" id="2100421"/>
    <lineage>
        <taxon>Viruses</taxon>
        <taxon>Duplodnaviria</taxon>
        <taxon>Heunggongvirae</taxon>
        <taxon>Uroviricota</taxon>
        <taxon>Caudoviricetes</taxon>
        <taxon>Peduoviridae</taxon>
        <taxon>Maltschvirus</taxon>
        <taxon>Maltschvirus maltsch</taxon>
    </lineage>
</organism>
<dbReference type="EMBL" id="LR796493">
    <property type="protein sequence ID" value="CAB4147618.1"/>
    <property type="molecule type" value="Genomic_DNA"/>
</dbReference>
<evidence type="ECO:0000313" key="1">
    <source>
        <dbReference type="EMBL" id="CAB4147618.1"/>
    </source>
</evidence>
<gene>
    <name evidence="1" type="ORF">UFOVP510_39</name>
</gene>
<proteinExistence type="predicted"/>
<reference evidence="1" key="1">
    <citation type="submission" date="2020-04" db="EMBL/GenBank/DDBJ databases">
        <authorList>
            <person name="Chiriac C."/>
            <person name="Salcher M."/>
            <person name="Ghai R."/>
            <person name="Kavagutti S V."/>
        </authorList>
    </citation>
    <scope>NUCLEOTIDE SEQUENCE</scope>
</reference>
<protein>
    <submittedName>
        <fullName evidence="1">Uncharacterized protein</fullName>
    </submittedName>
</protein>
<name>A0A6J5MLW7_9CAUD</name>